<sequence>MEWNRCWTSYYSPPQKTRVLSSIATAHNLARTVLPVLSHARRFAPIHPAQMICVQTETFTTRTA</sequence>
<accession>A0ABQ7Q6M3</accession>
<gene>
    <name evidence="1" type="ORF">JYU34_015218</name>
</gene>
<organism evidence="1 2">
    <name type="scientific">Plutella xylostella</name>
    <name type="common">Diamondback moth</name>
    <name type="synonym">Plutella maculipennis</name>
    <dbReference type="NCBI Taxonomy" id="51655"/>
    <lineage>
        <taxon>Eukaryota</taxon>
        <taxon>Metazoa</taxon>
        <taxon>Ecdysozoa</taxon>
        <taxon>Arthropoda</taxon>
        <taxon>Hexapoda</taxon>
        <taxon>Insecta</taxon>
        <taxon>Pterygota</taxon>
        <taxon>Neoptera</taxon>
        <taxon>Endopterygota</taxon>
        <taxon>Lepidoptera</taxon>
        <taxon>Glossata</taxon>
        <taxon>Ditrysia</taxon>
        <taxon>Yponomeutoidea</taxon>
        <taxon>Plutellidae</taxon>
        <taxon>Plutella</taxon>
    </lineage>
</organism>
<evidence type="ECO:0000313" key="2">
    <source>
        <dbReference type="Proteomes" id="UP000823941"/>
    </source>
</evidence>
<proteinExistence type="predicted"/>
<keyword evidence="2" id="KW-1185">Reference proteome</keyword>
<reference evidence="1 2" key="1">
    <citation type="submission" date="2021-06" db="EMBL/GenBank/DDBJ databases">
        <title>A haploid diamondback moth (Plutella xylostella L.) genome assembly resolves 31 chromosomes and identifies a diamide resistance mutation.</title>
        <authorList>
            <person name="Ward C.M."/>
            <person name="Perry K.D."/>
            <person name="Baker G."/>
            <person name="Powis K."/>
            <person name="Heckel D.G."/>
            <person name="Baxter S.W."/>
        </authorList>
    </citation>
    <scope>NUCLEOTIDE SEQUENCE [LARGE SCALE GENOMIC DNA]</scope>
    <source>
        <strain evidence="1 2">LV</strain>
        <tissue evidence="1">Single pupa</tissue>
    </source>
</reference>
<comment type="caution">
    <text evidence="1">The sequence shown here is derived from an EMBL/GenBank/DDBJ whole genome shotgun (WGS) entry which is preliminary data.</text>
</comment>
<dbReference type="EMBL" id="JAHIBW010000020">
    <property type="protein sequence ID" value="KAG7300877.1"/>
    <property type="molecule type" value="Genomic_DNA"/>
</dbReference>
<evidence type="ECO:0000313" key="1">
    <source>
        <dbReference type="EMBL" id="KAG7300877.1"/>
    </source>
</evidence>
<protein>
    <submittedName>
        <fullName evidence="1">Uncharacterized protein</fullName>
    </submittedName>
</protein>
<dbReference type="Proteomes" id="UP000823941">
    <property type="component" value="Chromosome 20"/>
</dbReference>
<name>A0ABQ7Q6M3_PLUXY</name>